<keyword evidence="9" id="KW-1185">Reference proteome</keyword>
<dbReference type="InterPro" id="IPR036442">
    <property type="entry name" value="ProQ/FinO_sf"/>
</dbReference>
<dbReference type="InterPro" id="IPR016103">
    <property type="entry name" value="ProQ/FinO"/>
</dbReference>
<dbReference type="Pfam" id="PF17516">
    <property type="entry name" value="ProQ_C"/>
    <property type="match status" value="1"/>
</dbReference>
<dbReference type="GO" id="GO:0005829">
    <property type="term" value="C:cytosol"/>
    <property type="evidence" value="ECO:0007669"/>
    <property type="project" value="TreeGrafter"/>
</dbReference>
<evidence type="ECO:0000256" key="2">
    <source>
        <dbReference type="ARBA" id="ARBA00022884"/>
    </source>
</evidence>
<sequence>MSEVKKLSNNKEVLAYLAEKFPACFSLEGDAKPLKIGIFEDLAKQLEDDEAVSKTRLRTALRHYTNSWRYLRAMKQGAERVDLSGTAVSTVDEEQQKHAAEALAQSKAAAAERKKAANPAPRANARRAKVPAKSAPGTKSPAVKQPAAKRKSAKPAAPKLTAADSAKLSVGQKVQVKAGKQPVPGEVVEVDRNDVVVQLHNGLTVKVTVDAIFLAQQE</sequence>
<dbReference type="EMBL" id="JAGGJC010000001">
    <property type="protein sequence ID" value="MDN7128573.1"/>
    <property type="molecule type" value="Genomic_DNA"/>
</dbReference>
<name>A0AAW7QUX7_9GAMM</name>
<evidence type="ECO:0000313" key="7">
    <source>
        <dbReference type="EMBL" id="MDN7123703.1"/>
    </source>
</evidence>
<dbReference type="NCBIfam" id="NF003434">
    <property type="entry name" value="PRK04950.1"/>
    <property type="match status" value="1"/>
</dbReference>
<dbReference type="AlphaFoldDB" id="A0AAW7QUX7"/>
<keyword evidence="2 4" id="KW-0694">RNA-binding</keyword>
<dbReference type="Pfam" id="PF04352">
    <property type="entry name" value="ProQ"/>
    <property type="match status" value="1"/>
</dbReference>
<feature type="region of interest" description="Disordered" evidence="5">
    <location>
        <begin position="93"/>
        <end position="172"/>
    </location>
</feature>
<dbReference type="GO" id="GO:0010608">
    <property type="term" value="P:post-transcriptional regulation of gene expression"/>
    <property type="evidence" value="ECO:0007669"/>
    <property type="project" value="InterPro"/>
</dbReference>
<dbReference type="PANTHER" id="PTHR38106">
    <property type="entry name" value="RNA CHAPERONE PROQ"/>
    <property type="match status" value="1"/>
</dbReference>
<comment type="similarity">
    <text evidence="4">Belongs to the ProQ family.</text>
</comment>
<dbReference type="PANTHER" id="PTHR38106:SF1">
    <property type="entry name" value="RNA CHAPERONE PROQ"/>
    <property type="match status" value="1"/>
</dbReference>
<evidence type="ECO:0000256" key="5">
    <source>
        <dbReference type="SAM" id="MobiDB-lite"/>
    </source>
</evidence>
<keyword evidence="1 4" id="KW-0963">Cytoplasm</keyword>
<organism evidence="7 10">
    <name type="scientific">Pseudidiomarina terrestris</name>
    <dbReference type="NCBI Taxonomy" id="2820060"/>
    <lineage>
        <taxon>Bacteria</taxon>
        <taxon>Pseudomonadati</taxon>
        <taxon>Pseudomonadota</taxon>
        <taxon>Gammaproteobacteria</taxon>
        <taxon>Alteromonadales</taxon>
        <taxon>Idiomarinaceae</taxon>
        <taxon>Pseudidiomarina</taxon>
    </lineage>
</organism>
<reference evidence="9 10" key="1">
    <citation type="submission" date="2021-03" db="EMBL/GenBank/DDBJ databases">
        <title>Pseudidiomarina terrestris, a new bacterium isolated from saline soil.</title>
        <authorList>
            <person name="Galisteo C."/>
            <person name="De La Haba R."/>
            <person name="Sanchez-Porro C."/>
            <person name="Ventosa A."/>
        </authorList>
    </citation>
    <scope>NUCLEOTIDE SEQUENCE [LARGE SCALE GENOMIC DNA]</scope>
    <source>
        <strain evidence="7 10">1APP75-32.1</strain>
        <strain evidence="9">1APR75-15</strain>
        <strain evidence="8">1ASR75-15</strain>
    </source>
</reference>
<dbReference type="SMART" id="SM00945">
    <property type="entry name" value="ProQ"/>
    <property type="match status" value="1"/>
</dbReference>
<dbReference type="Proteomes" id="UP001169492">
    <property type="component" value="Unassembled WGS sequence"/>
</dbReference>
<evidence type="ECO:0000313" key="10">
    <source>
        <dbReference type="Proteomes" id="UP001169492"/>
    </source>
</evidence>
<dbReference type="Proteomes" id="UP001169491">
    <property type="component" value="Unassembled WGS sequence"/>
</dbReference>
<dbReference type="GO" id="GO:0033592">
    <property type="term" value="F:RNA strand annealing activity"/>
    <property type="evidence" value="ECO:0007669"/>
    <property type="project" value="UniProtKB-UniRule"/>
</dbReference>
<evidence type="ECO:0000256" key="4">
    <source>
        <dbReference type="HAMAP-Rule" id="MF_00749"/>
    </source>
</evidence>
<evidence type="ECO:0000259" key="6">
    <source>
        <dbReference type="SMART" id="SM00945"/>
    </source>
</evidence>
<feature type="domain" description="ProQ/FinO" evidence="6">
    <location>
        <begin position="5"/>
        <end position="119"/>
    </location>
</feature>
<keyword evidence="3 4" id="KW-0143">Chaperone</keyword>
<evidence type="ECO:0000256" key="3">
    <source>
        <dbReference type="ARBA" id="ARBA00023186"/>
    </source>
</evidence>
<dbReference type="GO" id="GO:0034057">
    <property type="term" value="F:RNA strand-exchange activity"/>
    <property type="evidence" value="ECO:0007669"/>
    <property type="project" value="UniProtKB-UniRule"/>
</dbReference>
<dbReference type="HAMAP" id="MF_00749">
    <property type="entry name" value="ProQ"/>
    <property type="match status" value="1"/>
</dbReference>
<dbReference type="Gene3D" id="1.10.1710.10">
    <property type="entry name" value="ProQ/FinO domain"/>
    <property type="match status" value="1"/>
</dbReference>
<comment type="caution">
    <text evidence="7">The sequence shown here is derived from an EMBL/GenBank/DDBJ whole genome shotgun (WGS) entry which is preliminary data.</text>
</comment>
<evidence type="ECO:0000256" key="1">
    <source>
        <dbReference type="ARBA" id="ARBA00022490"/>
    </source>
</evidence>
<comment type="subcellular location">
    <subcellularLocation>
        <location evidence="4">Cytoplasm</location>
    </subcellularLocation>
</comment>
<comment type="function">
    <text evidence="4">RNA chaperone with significant RNA binding, RNA strand exchange and RNA duplexing activities.</text>
</comment>
<accession>A0AAW7QUX7</accession>
<gene>
    <name evidence="4 7" type="primary">proQ</name>
    <name evidence="7" type="ORF">J6I90_02290</name>
    <name evidence="8" type="ORF">J6I92_01620</name>
</gene>
<dbReference type="SUPFAM" id="SSF48657">
    <property type="entry name" value="FinO-like"/>
    <property type="match status" value="1"/>
</dbReference>
<dbReference type="EMBL" id="JAGGJB010000001">
    <property type="protein sequence ID" value="MDN7123703.1"/>
    <property type="molecule type" value="Genomic_DNA"/>
</dbReference>
<dbReference type="RefSeq" id="WP_301720309.1">
    <property type="nucleotide sequence ID" value="NZ_JAGGJB010000001.1"/>
</dbReference>
<protein>
    <recommendedName>
        <fullName evidence="4">RNA chaperone ProQ</fullName>
    </recommendedName>
</protein>
<dbReference type="InterPro" id="IPR023529">
    <property type="entry name" value="ProQ"/>
</dbReference>
<dbReference type="InterPro" id="IPR035236">
    <property type="entry name" value="ProQ_C"/>
</dbReference>
<evidence type="ECO:0000313" key="9">
    <source>
        <dbReference type="Proteomes" id="UP001169491"/>
    </source>
</evidence>
<evidence type="ECO:0000313" key="8">
    <source>
        <dbReference type="EMBL" id="MDN7128573.1"/>
    </source>
</evidence>
<proteinExistence type="inferred from homology"/>